<proteinExistence type="predicted"/>
<gene>
    <name evidence="1" type="ORF">CAMP_LOCUS13228</name>
</gene>
<evidence type="ECO:0000313" key="2">
    <source>
        <dbReference type="Proteomes" id="UP001152747"/>
    </source>
</evidence>
<protein>
    <submittedName>
        <fullName evidence="1">Uncharacterized protein</fullName>
    </submittedName>
</protein>
<name>A0A9P1IT07_9PELO</name>
<organism evidence="1 2">
    <name type="scientific">Caenorhabditis angaria</name>
    <dbReference type="NCBI Taxonomy" id="860376"/>
    <lineage>
        <taxon>Eukaryota</taxon>
        <taxon>Metazoa</taxon>
        <taxon>Ecdysozoa</taxon>
        <taxon>Nematoda</taxon>
        <taxon>Chromadorea</taxon>
        <taxon>Rhabditida</taxon>
        <taxon>Rhabditina</taxon>
        <taxon>Rhabditomorpha</taxon>
        <taxon>Rhabditoidea</taxon>
        <taxon>Rhabditidae</taxon>
        <taxon>Peloderinae</taxon>
        <taxon>Caenorhabditis</taxon>
    </lineage>
</organism>
<sequence length="302" mass="34550">MMINSAPSSSEDDENKMEIAMEHLELGQQKNSTTTHLMNLPGELFAQVDQYLTLEESHHFKMADERIEFALHKNFHMYDKLFLSDDDSECRISDTTGRVPNRTFKGDNTPQIIKMLPNLKEITMIIKDVNLRRKRSKTPPNAISDCTPYSQGGYLTQLFKHISPAELKIRQLSVHVDIMIESLENVFLQCPTEDLKYAMDNLVAAQFSSFVQISICCAQIRASDDFARNFLLQGMQYALKQSAEVGAKTEFVVEPCEGYVDMTVEKGQLEYTFAFFYYNPTICDPTPEDAQPVVPLLTNYYF</sequence>
<dbReference type="Proteomes" id="UP001152747">
    <property type="component" value="Unassembled WGS sequence"/>
</dbReference>
<dbReference type="OrthoDB" id="5820872at2759"/>
<keyword evidence="2" id="KW-1185">Reference proteome</keyword>
<dbReference type="EMBL" id="CANHGI010000005">
    <property type="protein sequence ID" value="CAI5450591.1"/>
    <property type="molecule type" value="Genomic_DNA"/>
</dbReference>
<evidence type="ECO:0000313" key="1">
    <source>
        <dbReference type="EMBL" id="CAI5450591.1"/>
    </source>
</evidence>
<accession>A0A9P1IT07</accession>
<reference evidence="1" key="1">
    <citation type="submission" date="2022-11" db="EMBL/GenBank/DDBJ databases">
        <authorList>
            <person name="Kikuchi T."/>
        </authorList>
    </citation>
    <scope>NUCLEOTIDE SEQUENCE</scope>
    <source>
        <strain evidence="1">PS1010</strain>
    </source>
</reference>
<dbReference type="AlphaFoldDB" id="A0A9P1IT07"/>
<comment type="caution">
    <text evidence="1">The sequence shown here is derived from an EMBL/GenBank/DDBJ whole genome shotgun (WGS) entry which is preliminary data.</text>
</comment>